<evidence type="ECO:0008006" key="3">
    <source>
        <dbReference type="Google" id="ProtNLM"/>
    </source>
</evidence>
<proteinExistence type="predicted"/>
<dbReference type="InterPro" id="IPR046366">
    <property type="entry name" value="MPAB"/>
</dbReference>
<dbReference type="AlphaFoldDB" id="A0A550CPL2"/>
<dbReference type="PANTHER" id="PTHR36124:SF1">
    <property type="entry name" value="ER-BOUND OXYGENASE MPAB_MPAB'_RUBBER OXYGENASE CATALYTIC DOMAIN-CONTAINING PROTEIN"/>
    <property type="match status" value="1"/>
</dbReference>
<dbReference type="EMBL" id="VDMD01000003">
    <property type="protein sequence ID" value="TRM66718.1"/>
    <property type="molecule type" value="Genomic_DNA"/>
</dbReference>
<name>A0A550CPL2_9AGAR</name>
<sequence length="415" mass="47144">MSLTLQIAVAAVVGYLGLVRALRWRKYDAVHNKYAHKLVERDLSPAEAQEIVQLALGYDMHYVMILALGFALYKTYGIPSISKLLVATKELSTEANVSRRVADTELLIATWTSCPINGHYPGAAQDGTQSDHRAMLSMARVNWIHSKYHISNADFLYTLSLFLLEPLDWAERYGWRQCSELEKYAWFVYWVEIGKRMNIQDIPSTFDELKAWSSAYEEQHMVPAESNAEVAKRTTDENLYRVPAALGLKAFARRLTVCLVGERVRVAMLLEAQPWYMHAIVRLTMGLVALVQKHLMLPRRKMASLVMTEMPSVDPATGKVKRMHPHKFQPRPWYMPEPSNALAALVMRLSVWAGIYECPPGPQLKCEGYYLHEMGPVKFEDDGQKETFSAAEELLGCPIASHWTTLGMHDLQKQA</sequence>
<dbReference type="OrthoDB" id="545169at2759"/>
<organism evidence="1 2">
    <name type="scientific">Schizophyllum amplum</name>
    <dbReference type="NCBI Taxonomy" id="97359"/>
    <lineage>
        <taxon>Eukaryota</taxon>
        <taxon>Fungi</taxon>
        <taxon>Dikarya</taxon>
        <taxon>Basidiomycota</taxon>
        <taxon>Agaricomycotina</taxon>
        <taxon>Agaricomycetes</taxon>
        <taxon>Agaricomycetidae</taxon>
        <taxon>Agaricales</taxon>
        <taxon>Schizophyllaceae</taxon>
        <taxon>Schizophyllum</taxon>
    </lineage>
</organism>
<reference evidence="1 2" key="1">
    <citation type="journal article" date="2019" name="New Phytol.">
        <title>Comparative genomics reveals unique wood-decay strategies and fruiting body development in the Schizophyllaceae.</title>
        <authorList>
            <person name="Almasi E."/>
            <person name="Sahu N."/>
            <person name="Krizsan K."/>
            <person name="Balint B."/>
            <person name="Kovacs G.M."/>
            <person name="Kiss B."/>
            <person name="Cseklye J."/>
            <person name="Drula E."/>
            <person name="Henrissat B."/>
            <person name="Nagy I."/>
            <person name="Chovatia M."/>
            <person name="Adam C."/>
            <person name="LaButti K."/>
            <person name="Lipzen A."/>
            <person name="Riley R."/>
            <person name="Grigoriev I.V."/>
            <person name="Nagy L.G."/>
        </authorList>
    </citation>
    <scope>NUCLEOTIDE SEQUENCE [LARGE SCALE GENOMIC DNA]</scope>
    <source>
        <strain evidence="1 2">NL-1724</strain>
    </source>
</reference>
<keyword evidence="2" id="KW-1185">Reference proteome</keyword>
<protein>
    <recommendedName>
        <fullName evidence="3">ER-bound oxygenase mpaB/mpaB'/Rubber oxygenase catalytic domain-containing protein</fullName>
    </recommendedName>
</protein>
<evidence type="ECO:0000313" key="1">
    <source>
        <dbReference type="EMBL" id="TRM66718.1"/>
    </source>
</evidence>
<evidence type="ECO:0000313" key="2">
    <source>
        <dbReference type="Proteomes" id="UP000320762"/>
    </source>
</evidence>
<comment type="caution">
    <text evidence="1">The sequence shown here is derived from an EMBL/GenBank/DDBJ whole genome shotgun (WGS) entry which is preliminary data.</text>
</comment>
<dbReference type="GO" id="GO:0016491">
    <property type="term" value="F:oxidoreductase activity"/>
    <property type="evidence" value="ECO:0007669"/>
    <property type="project" value="InterPro"/>
</dbReference>
<dbReference type="Proteomes" id="UP000320762">
    <property type="component" value="Unassembled WGS sequence"/>
</dbReference>
<dbReference type="PANTHER" id="PTHR36124">
    <property type="match status" value="1"/>
</dbReference>
<dbReference type="STRING" id="97359.A0A550CPL2"/>
<gene>
    <name evidence="1" type="ORF">BD626DRAFT_163255</name>
</gene>
<accession>A0A550CPL2</accession>